<keyword evidence="2" id="KW-1185">Reference proteome</keyword>
<feature type="non-terminal residue" evidence="1">
    <location>
        <position position="1"/>
    </location>
</feature>
<proteinExistence type="predicted"/>
<comment type="caution">
    <text evidence="1">The sequence shown here is derived from an EMBL/GenBank/DDBJ whole genome shotgun (WGS) entry which is preliminary data.</text>
</comment>
<reference evidence="1 2" key="1">
    <citation type="submission" date="2020-06" db="EMBL/GenBank/DDBJ databases">
        <title>Transcriptomic and genomic resources for Thalictrum thalictroides and T. hernandezii: Facilitating candidate gene discovery in an emerging model plant lineage.</title>
        <authorList>
            <person name="Arias T."/>
            <person name="Riano-Pachon D.M."/>
            <person name="Di Stilio V.S."/>
        </authorList>
    </citation>
    <scope>NUCLEOTIDE SEQUENCE [LARGE SCALE GENOMIC DNA]</scope>
    <source>
        <strain evidence="2">cv. WT478/WT964</strain>
        <tissue evidence="1">Leaves</tissue>
    </source>
</reference>
<dbReference type="Proteomes" id="UP000554482">
    <property type="component" value="Unassembled WGS sequence"/>
</dbReference>
<dbReference type="SUPFAM" id="SSF117281">
    <property type="entry name" value="Kelch motif"/>
    <property type="match status" value="1"/>
</dbReference>
<dbReference type="Pfam" id="PF01344">
    <property type="entry name" value="Kelch_1"/>
    <property type="match status" value="3"/>
</dbReference>
<dbReference type="GO" id="GO:0034976">
    <property type="term" value="P:response to endoplasmic reticulum stress"/>
    <property type="evidence" value="ECO:0007669"/>
    <property type="project" value="InterPro"/>
</dbReference>
<dbReference type="InterPro" id="IPR015915">
    <property type="entry name" value="Kelch-typ_b-propeller"/>
</dbReference>
<dbReference type="PANTHER" id="PTHR46034:SF7">
    <property type="entry name" value="INFLUENZA VIRUS NS1A-BINDING PROTEIN"/>
    <property type="match status" value="1"/>
</dbReference>
<dbReference type="OrthoDB" id="45365at2759"/>
<gene>
    <name evidence="1" type="ORF">FRX31_025421</name>
</gene>
<name>A0A7J6VKX9_THATH</name>
<dbReference type="AlphaFoldDB" id="A0A7J6VKX9"/>
<organism evidence="1 2">
    <name type="scientific">Thalictrum thalictroides</name>
    <name type="common">Rue-anemone</name>
    <name type="synonym">Anemone thalictroides</name>
    <dbReference type="NCBI Taxonomy" id="46969"/>
    <lineage>
        <taxon>Eukaryota</taxon>
        <taxon>Viridiplantae</taxon>
        <taxon>Streptophyta</taxon>
        <taxon>Embryophyta</taxon>
        <taxon>Tracheophyta</taxon>
        <taxon>Spermatophyta</taxon>
        <taxon>Magnoliopsida</taxon>
        <taxon>Ranunculales</taxon>
        <taxon>Ranunculaceae</taxon>
        <taxon>Thalictroideae</taxon>
        <taxon>Thalictrum</taxon>
    </lineage>
</organism>
<sequence>RFACSTVELDGVLYVVGGFDGKNYLKSAERFDPREASWSKLHSMNTSRGSHALTVFKGKLYALGGYDGSQYVPTVEVFDPLMGTWIEGDKMKQSRGYFVAPVIGEAIYAIGGQKEGNDIVDSVEIYRQGHGWSTTILNGIGKKCFFSAVLH</sequence>
<protein>
    <submittedName>
        <fullName evidence="1">Kelch-like protein diablo</fullName>
    </submittedName>
</protein>
<accession>A0A7J6VKX9</accession>
<dbReference type="PANTHER" id="PTHR46034">
    <property type="match status" value="1"/>
</dbReference>
<dbReference type="EMBL" id="JABWDY010031322">
    <property type="protein sequence ID" value="KAF5184992.1"/>
    <property type="molecule type" value="Genomic_DNA"/>
</dbReference>
<dbReference type="SMART" id="SM00612">
    <property type="entry name" value="Kelch"/>
    <property type="match status" value="2"/>
</dbReference>
<evidence type="ECO:0000313" key="1">
    <source>
        <dbReference type="EMBL" id="KAF5184992.1"/>
    </source>
</evidence>
<dbReference type="InterPro" id="IPR044832">
    <property type="entry name" value="NRP-like"/>
</dbReference>
<evidence type="ECO:0000313" key="2">
    <source>
        <dbReference type="Proteomes" id="UP000554482"/>
    </source>
</evidence>
<dbReference type="Gene3D" id="2.120.10.80">
    <property type="entry name" value="Kelch-type beta propeller"/>
    <property type="match status" value="1"/>
</dbReference>
<dbReference type="InterPro" id="IPR006652">
    <property type="entry name" value="Kelch_1"/>
</dbReference>